<comment type="caution">
    <text evidence="1">The sequence shown here is derived from an EMBL/GenBank/DDBJ whole genome shotgun (WGS) entry which is preliminary data.</text>
</comment>
<dbReference type="HOGENOM" id="CLU_160591_0_0_11"/>
<accession>R4Z0U2</accession>
<name>R4Z0U2_9ACTN</name>
<dbReference type="Proteomes" id="UP000018291">
    <property type="component" value="Unassembled WGS sequence"/>
</dbReference>
<dbReference type="STRING" id="1229780.BN381_360015"/>
<organism evidence="1 2">
    <name type="scientific">Candidatus Neomicrothrix parvicella RN1</name>
    <dbReference type="NCBI Taxonomy" id="1229780"/>
    <lineage>
        <taxon>Bacteria</taxon>
        <taxon>Bacillati</taxon>
        <taxon>Actinomycetota</taxon>
        <taxon>Acidimicrobiia</taxon>
        <taxon>Acidimicrobiales</taxon>
        <taxon>Microthrixaceae</taxon>
        <taxon>Candidatus Neomicrothrix</taxon>
    </lineage>
</organism>
<evidence type="ECO:0000313" key="2">
    <source>
        <dbReference type="Proteomes" id="UP000018291"/>
    </source>
</evidence>
<gene>
    <name evidence="1" type="ORF">BN381_360015</name>
</gene>
<dbReference type="eggNOG" id="COG1848">
    <property type="taxonomic scope" value="Bacteria"/>
</dbReference>
<dbReference type="EMBL" id="CANL01000030">
    <property type="protein sequence ID" value="CCM64313.1"/>
    <property type="molecule type" value="Genomic_DNA"/>
</dbReference>
<sequence>MILDAGFLISVDRGDEAARSFLEAAKRAGRALHTTHPVVAQVWRNGARQARLARLLSSAVTTHALDNGVAVGLILEASGTNDVVAAHLVITALRLGHDVLTGDVSDIGHLAKVVGPTAPTVHAWP</sequence>
<dbReference type="OrthoDB" id="3785877at2"/>
<proteinExistence type="predicted"/>
<evidence type="ECO:0008006" key="3">
    <source>
        <dbReference type="Google" id="ProtNLM"/>
    </source>
</evidence>
<dbReference type="AlphaFoldDB" id="R4Z0U2"/>
<protein>
    <recommendedName>
        <fullName evidence="3">PIN domain-containing protein</fullName>
    </recommendedName>
</protein>
<dbReference type="RefSeq" id="WP_012228195.1">
    <property type="nucleotide sequence ID" value="NZ_HG422565.1"/>
</dbReference>
<evidence type="ECO:0000313" key="1">
    <source>
        <dbReference type="EMBL" id="CCM64313.1"/>
    </source>
</evidence>
<reference evidence="1 2" key="1">
    <citation type="journal article" date="2013" name="ISME J.">
        <title>Metabolic model for the filamentous 'Candidatus Microthrix parvicella' based on genomic and metagenomic analyses.</title>
        <authorList>
            <person name="Jon McIlroy S."/>
            <person name="Kristiansen R."/>
            <person name="Albertsen M."/>
            <person name="Michael Karst S."/>
            <person name="Rossetti S."/>
            <person name="Lund Nielsen J."/>
            <person name="Tandoi V."/>
            <person name="James Seviour R."/>
            <person name="Nielsen P.H."/>
        </authorList>
    </citation>
    <scope>NUCLEOTIDE SEQUENCE [LARGE SCALE GENOMIC DNA]</scope>
    <source>
        <strain evidence="1 2">RN1</strain>
    </source>
</reference>
<keyword evidence="2" id="KW-1185">Reference proteome</keyword>